<keyword evidence="5" id="KW-0112">Calmodulin-binding</keyword>
<evidence type="ECO:0000256" key="6">
    <source>
        <dbReference type="ARBA" id="ARBA00022928"/>
    </source>
</evidence>
<evidence type="ECO:0000256" key="13">
    <source>
        <dbReference type="SAM" id="MobiDB-lite"/>
    </source>
</evidence>
<keyword evidence="6" id="KW-0726">Sexual differentiation</keyword>
<dbReference type="GO" id="GO:0007548">
    <property type="term" value="P:sex differentiation"/>
    <property type="evidence" value="ECO:0007669"/>
    <property type="project" value="UniProtKB-KW"/>
</dbReference>
<evidence type="ECO:0000256" key="11">
    <source>
        <dbReference type="ARBA" id="ARBA00045821"/>
    </source>
</evidence>
<keyword evidence="4" id="KW-0221">Differentiation</keyword>
<dbReference type="InterPro" id="IPR050140">
    <property type="entry name" value="SRY-related_HMG-box_TF-like"/>
</dbReference>
<evidence type="ECO:0000259" key="14">
    <source>
        <dbReference type="PROSITE" id="PS50118"/>
    </source>
</evidence>
<organism evidence="15 16">
    <name type="scientific">Mizuhopecten yessoensis</name>
    <name type="common">Japanese scallop</name>
    <name type="synonym">Patinopecten yessoensis</name>
    <dbReference type="NCBI Taxonomy" id="6573"/>
    <lineage>
        <taxon>Eukaryota</taxon>
        <taxon>Metazoa</taxon>
        <taxon>Spiralia</taxon>
        <taxon>Lophotrochozoa</taxon>
        <taxon>Mollusca</taxon>
        <taxon>Bivalvia</taxon>
        <taxon>Autobranchia</taxon>
        <taxon>Pteriomorphia</taxon>
        <taxon>Pectinida</taxon>
        <taxon>Pectinoidea</taxon>
        <taxon>Pectinidae</taxon>
        <taxon>Mizuhopecten</taxon>
    </lineage>
</organism>
<evidence type="ECO:0000256" key="9">
    <source>
        <dbReference type="ARBA" id="ARBA00023163"/>
    </source>
</evidence>
<dbReference type="EMBL" id="NEDP02001335">
    <property type="protein sequence ID" value="OWF53524.1"/>
    <property type="molecule type" value="Genomic_DNA"/>
</dbReference>
<dbReference type="GO" id="GO:0001228">
    <property type="term" value="F:DNA-binding transcription activator activity, RNA polymerase II-specific"/>
    <property type="evidence" value="ECO:0007669"/>
    <property type="project" value="TreeGrafter"/>
</dbReference>
<evidence type="ECO:0000256" key="10">
    <source>
        <dbReference type="ARBA" id="ARBA00032498"/>
    </source>
</evidence>
<dbReference type="PROSITE" id="PS50118">
    <property type="entry name" value="HMG_BOX_2"/>
    <property type="match status" value="1"/>
</dbReference>
<evidence type="ECO:0000256" key="2">
    <source>
        <dbReference type="ARBA" id="ARBA00005998"/>
    </source>
</evidence>
<evidence type="ECO:0000256" key="4">
    <source>
        <dbReference type="ARBA" id="ARBA00022782"/>
    </source>
</evidence>
<dbReference type="InterPro" id="IPR009071">
    <property type="entry name" value="HMG_box_dom"/>
</dbReference>
<dbReference type="PANTHER" id="PTHR10270">
    <property type="entry name" value="SOX TRANSCRIPTION FACTOR"/>
    <property type="match status" value="1"/>
</dbReference>
<comment type="subcellular location">
    <subcellularLocation>
        <location evidence="1">Nucleus speckle</location>
    </subcellularLocation>
</comment>
<evidence type="ECO:0000256" key="8">
    <source>
        <dbReference type="ARBA" id="ARBA00023159"/>
    </source>
</evidence>
<dbReference type="PANTHER" id="PTHR10270:SF161">
    <property type="entry name" value="SEX-DETERMINING REGION Y PROTEIN"/>
    <property type="match status" value="1"/>
</dbReference>
<keyword evidence="8" id="KW-0010">Activator</keyword>
<dbReference type="AlphaFoldDB" id="A0A210QXS4"/>
<comment type="function">
    <text evidence="11">Transcriptional regulator that controls a genetic switch in male development. It is necessary and sufficient for initiating male sex determination by directing the development of supporting cell precursors (pre-Sertoli cells) as Sertoli rather than granulosa cells. Involved in different aspects of gene regulation including promoter activation or repression. Binds to the DNA consensus sequence 5'-[AT]AACAA[AT]-3'. SRY HMG box recognizes DNA by partial intercalation in the minor groove and promotes DNA bending. Also involved in pre-mRNA splicing. In male adult brain involved in the maintenance of motor functions of dopaminergic neurons.</text>
</comment>
<dbReference type="Gene3D" id="1.10.30.10">
    <property type="entry name" value="High mobility group box domain"/>
    <property type="match status" value="1"/>
</dbReference>
<evidence type="ECO:0000313" key="15">
    <source>
        <dbReference type="EMBL" id="OWF53524.1"/>
    </source>
</evidence>
<keyword evidence="12" id="KW-0539">Nucleus</keyword>
<dbReference type="GO" id="GO:0030154">
    <property type="term" value="P:cell differentiation"/>
    <property type="evidence" value="ECO:0007669"/>
    <property type="project" value="UniProtKB-KW"/>
</dbReference>
<dbReference type="SMART" id="SM00398">
    <property type="entry name" value="HMG"/>
    <property type="match status" value="1"/>
</dbReference>
<dbReference type="InterPro" id="IPR036910">
    <property type="entry name" value="HMG_box_dom_sf"/>
</dbReference>
<feature type="DNA-binding region" description="HMG box" evidence="12">
    <location>
        <begin position="484"/>
        <end position="552"/>
    </location>
</feature>
<dbReference type="GO" id="GO:0005516">
    <property type="term" value="F:calmodulin binding"/>
    <property type="evidence" value="ECO:0007669"/>
    <property type="project" value="UniProtKB-KW"/>
</dbReference>
<keyword evidence="9" id="KW-0804">Transcription</keyword>
<keyword evidence="7 12" id="KW-0238">DNA-binding</keyword>
<keyword evidence="16" id="KW-1185">Reference proteome</keyword>
<dbReference type="OrthoDB" id="757982at2759"/>
<gene>
    <name evidence="15" type="ORF">KP79_PYT13637</name>
</gene>
<evidence type="ECO:0000256" key="5">
    <source>
        <dbReference type="ARBA" id="ARBA00022860"/>
    </source>
</evidence>
<comment type="similarity">
    <text evidence="2">Belongs to the SRY family.</text>
</comment>
<sequence>MAEREELSDADSPCTLIKELTENQSNSSEDGERQALWDACLDFDLPYSVSGPFYIPGGVGESPSIEEEQTFSFIQGNNPEDRQEEDDYITCLTQLSRTVASDFLQQPQTELSVVTDAVCYIQHLASLLREDFTCLRDPSSVDNYSDGSSTRSSDSPPHVFNFAQTNGFHFSPEHESSSWIPDVHPLLSPSPSQDDKFAIKALHPLKLQHLHDTTETTSLQSITQSSSKIQNLINESETVSQSMFDAWTSLKLRQKQSHCNFGTGCNVQDHGEGGDCISKASSALESRGKNIAAVLDCDIHVERNGSNEDLNKALEIGTSGSRFGLVQENIGSDLSSTLDDNASFYGQRLTNCRNDFSHILNNRSDNVDNPDYSASLDNCDRFEEDLAFHLDEEAFGDNQDTDEVSMMEQFSREYPALASVLLEQSKEGLGSHWREANTEFNLATQTLEADSTTTSFQKSKTCPKFCRTAQGNTFRVLKKSSKGPKRPKNGFIRFSVEQRRLMADEHPRLDNREVSRMLGAKWRKMSYDERQPYELEFKKDIEDLRTSNPQWRYAPLKRLSHDQIEPMPSRLRPRETLKRKFQPLKRGSGRKRVKRSTNSIAQKLCFPFRLYPDKADGQYRYLSDETDSCPKSDTPAIKPAPTPIPTPDTHLRMPAVRITEEINTPTQYILYRAPSW</sequence>
<feature type="domain" description="HMG box" evidence="14">
    <location>
        <begin position="484"/>
        <end position="552"/>
    </location>
</feature>
<protein>
    <recommendedName>
        <fullName evidence="3">Sex-determining region Y protein</fullName>
    </recommendedName>
    <alternativeName>
        <fullName evidence="10">Testis-determining factor</fullName>
    </alternativeName>
</protein>
<name>A0A210QXS4_MIZYE</name>
<proteinExistence type="inferred from homology"/>
<dbReference type="GO" id="GO:0016607">
    <property type="term" value="C:nuclear speck"/>
    <property type="evidence" value="ECO:0007669"/>
    <property type="project" value="UniProtKB-SubCell"/>
</dbReference>
<dbReference type="Proteomes" id="UP000242188">
    <property type="component" value="Unassembled WGS sequence"/>
</dbReference>
<dbReference type="SUPFAM" id="SSF47095">
    <property type="entry name" value="HMG-box"/>
    <property type="match status" value="1"/>
</dbReference>
<evidence type="ECO:0000256" key="7">
    <source>
        <dbReference type="ARBA" id="ARBA00023125"/>
    </source>
</evidence>
<dbReference type="GO" id="GO:0000978">
    <property type="term" value="F:RNA polymerase II cis-regulatory region sequence-specific DNA binding"/>
    <property type="evidence" value="ECO:0007669"/>
    <property type="project" value="TreeGrafter"/>
</dbReference>
<evidence type="ECO:0000313" key="16">
    <source>
        <dbReference type="Proteomes" id="UP000242188"/>
    </source>
</evidence>
<evidence type="ECO:0000256" key="12">
    <source>
        <dbReference type="PROSITE-ProRule" id="PRU00267"/>
    </source>
</evidence>
<evidence type="ECO:0000256" key="1">
    <source>
        <dbReference type="ARBA" id="ARBA00004324"/>
    </source>
</evidence>
<accession>A0A210QXS4</accession>
<reference evidence="15 16" key="1">
    <citation type="journal article" date="2017" name="Nat. Ecol. Evol.">
        <title>Scallop genome provides insights into evolution of bilaterian karyotype and development.</title>
        <authorList>
            <person name="Wang S."/>
            <person name="Zhang J."/>
            <person name="Jiao W."/>
            <person name="Li J."/>
            <person name="Xun X."/>
            <person name="Sun Y."/>
            <person name="Guo X."/>
            <person name="Huan P."/>
            <person name="Dong B."/>
            <person name="Zhang L."/>
            <person name="Hu X."/>
            <person name="Sun X."/>
            <person name="Wang J."/>
            <person name="Zhao C."/>
            <person name="Wang Y."/>
            <person name="Wang D."/>
            <person name="Huang X."/>
            <person name="Wang R."/>
            <person name="Lv J."/>
            <person name="Li Y."/>
            <person name="Zhang Z."/>
            <person name="Liu B."/>
            <person name="Lu W."/>
            <person name="Hui Y."/>
            <person name="Liang J."/>
            <person name="Zhou Z."/>
            <person name="Hou R."/>
            <person name="Li X."/>
            <person name="Liu Y."/>
            <person name="Li H."/>
            <person name="Ning X."/>
            <person name="Lin Y."/>
            <person name="Zhao L."/>
            <person name="Xing Q."/>
            <person name="Dou J."/>
            <person name="Li Y."/>
            <person name="Mao J."/>
            <person name="Guo H."/>
            <person name="Dou H."/>
            <person name="Li T."/>
            <person name="Mu C."/>
            <person name="Jiang W."/>
            <person name="Fu Q."/>
            <person name="Fu X."/>
            <person name="Miao Y."/>
            <person name="Liu J."/>
            <person name="Yu Q."/>
            <person name="Li R."/>
            <person name="Liao H."/>
            <person name="Li X."/>
            <person name="Kong Y."/>
            <person name="Jiang Z."/>
            <person name="Chourrout D."/>
            <person name="Li R."/>
            <person name="Bao Z."/>
        </authorList>
    </citation>
    <scope>NUCLEOTIDE SEQUENCE [LARGE SCALE GENOMIC DNA]</scope>
    <source>
        <strain evidence="15 16">PY_sf001</strain>
    </source>
</reference>
<comment type="caution">
    <text evidence="15">The sequence shown here is derived from an EMBL/GenBank/DDBJ whole genome shotgun (WGS) entry which is preliminary data.</text>
</comment>
<dbReference type="SMR" id="A0A210QXS4"/>
<evidence type="ECO:0000256" key="3">
    <source>
        <dbReference type="ARBA" id="ARBA00019052"/>
    </source>
</evidence>
<feature type="region of interest" description="Disordered" evidence="13">
    <location>
        <begin position="624"/>
        <end position="649"/>
    </location>
</feature>
<dbReference type="STRING" id="6573.A0A210QXS4"/>
<dbReference type="Pfam" id="PF00505">
    <property type="entry name" value="HMG_box"/>
    <property type="match status" value="1"/>
</dbReference>